<keyword evidence="1" id="KW-1185">Reference proteome</keyword>
<evidence type="ECO:0000313" key="2">
    <source>
        <dbReference type="WBParaSite" id="TMUE_0000000483.1"/>
    </source>
</evidence>
<dbReference type="STRING" id="70415.A0A5S6PZT6"/>
<name>A0A5S6PZT6_TRIMR</name>
<reference evidence="2" key="1">
    <citation type="submission" date="2019-12" db="UniProtKB">
        <authorList>
            <consortium name="WormBaseParasite"/>
        </authorList>
    </citation>
    <scope>IDENTIFICATION</scope>
</reference>
<organism evidence="1 2">
    <name type="scientific">Trichuris muris</name>
    <name type="common">Mouse whipworm</name>
    <dbReference type="NCBI Taxonomy" id="70415"/>
    <lineage>
        <taxon>Eukaryota</taxon>
        <taxon>Metazoa</taxon>
        <taxon>Ecdysozoa</taxon>
        <taxon>Nematoda</taxon>
        <taxon>Enoplea</taxon>
        <taxon>Dorylaimia</taxon>
        <taxon>Trichinellida</taxon>
        <taxon>Trichuridae</taxon>
        <taxon>Trichuris</taxon>
    </lineage>
</organism>
<sequence length="547" mass="60906">MDASLQLEINIQLRYAPRMDVRKVIAELQTALSVRDATDDRDARNLLRHQFDSAVKRCRRISNVSVALNMLDLFASLSSSCATKSIVVRTLDDDVANVLLTGLSMSIQKMDESLFEQMGVADLPTIAHVVHILLSWAKVTRIPNPTTLSSVFPGTYQAIIGVLLQSDEQTQSNLADYICLLFEMLKLVVRFEKNKSEQWRCTAARMLESSMLDLTNRYARSAICRIRQSLGVQSASLLVNCPDVMLACQGRLLDVVATLVYDADPNVAEEVRLAANDIFRDKFQSQMVFKLLECCDRLPRLSQNVFSSQQQMEYQLLCGYVALLGQNGMRKFSLCESHVETLVNSMLECIAVKLSPVIEYTVEEEFASKETCSSLPADSCVVLVIPEEPRAQELLKETIHMIGSFSDLQLLTEALLQKTMNGRLKMEALYALNQSFLGALKCSNGAASDFAEITLQVALEEFSNPCKIPLIRILLLLEAMRCCSLTLKSNLLPYLLSGLYVALSLAGEHATKAPAERVLASFAVALVSSLLIRLRYHSLYPEIKLPP</sequence>
<dbReference type="Pfam" id="PF24176">
    <property type="entry name" value="TPR_TTI1_2nd"/>
    <property type="match status" value="1"/>
</dbReference>
<dbReference type="AlphaFoldDB" id="A0A5S6PZT6"/>
<dbReference type="WBParaSite" id="TMUE_0000000483.1">
    <property type="protein sequence ID" value="TMUE_0000000483.1"/>
    <property type="gene ID" value="WBGene00296423"/>
</dbReference>
<dbReference type="Proteomes" id="UP000046395">
    <property type="component" value="Unassembled WGS sequence"/>
</dbReference>
<accession>A0A5S6PZT6</accession>
<evidence type="ECO:0000313" key="1">
    <source>
        <dbReference type="Proteomes" id="UP000046395"/>
    </source>
</evidence>
<proteinExistence type="predicted"/>
<protein>
    <submittedName>
        <fullName evidence="2">Uncharacterized protein</fullName>
    </submittedName>
</protein>